<feature type="domain" description="Rho-GAP" evidence="3">
    <location>
        <begin position="75"/>
        <end position="275"/>
    </location>
</feature>
<evidence type="ECO:0000256" key="2">
    <source>
        <dbReference type="SAM" id="MobiDB-lite"/>
    </source>
</evidence>
<dbReference type="GO" id="GO:0005737">
    <property type="term" value="C:cytoplasm"/>
    <property type="evidence" value="ECO:0007669"/>
    <property type="project" value="TreeGrafter"/>
</dbReference>
<feature type="compositionally biased region" description="Basic and acidic residues" evidence="2">
    <location>
        <begin position="597"/>
        <end position="606"/>
    </location>
</feature>
<feature type="compositionally biased region" description="Basic and acidic residues" evidence="2">
    <location>
        <begin position="740"/>
        <end position="757"/>
    </location>
</feature>
<feature type="region of interest" description="Disordered" evidence="2">
    <location>
        <begin position="694"/>
        <end position="871"/>
    </location>
</feature>
<feature type="compositionally biased region" description="Polar residues" evidence="2">
    <location>
        <begin position="844"/>
        <end position="871"/>
    </location>
</feature>
<dbReference type="GO" id="GO:0005096">
    <property type="term" value="F:GTPase activator activity"/>
    <property type="evidence" value="ECO:0007669"/>
    <property type="project" value="UniProtKB-KW"/>
</dbReference>
<dbReference type="EMBL" id="GL832980">
    <property type="protein sequence ID" value="EGD77948.1"/>
    <property type="molecule type" value="Genomic_DNA"/>
</dbReference>
<gene>
    <name evidence="4" type="ORF">PTSG_09581</name>
</gene>
<dbReference type="KEGG" id="sre:PTSG_09581"/>
<reference evidence="4" key="1">
    <citation type="submission" date="2009-08" db="EMBL/GenBank/DDBJ databases">
        <title>Annotation of Salpingoeca rosetta.</title>
        <authorList>
            <consortium name="The Broad Institute Genome Sequencing Platform"/>
            <person name="Russ C."/>
            <person name="Cuomo C."/>
            <person name="Burger G."/>
            <person name="Gray M.W."/>
            <person name="Holland P.W.H."/>
            <person name="King N."/>
            <person name="Lang F.B.F."/>
            <person name="Roger A.J."/>
            <person name="Ruiz-Trillo I."/>
            <person name="Young S.K."/>
            <person name="Zeng Q."/>
            <person name="Gargeya S."/>
            <person name="Alvarado L."/>
            <person name="Berlin A."/>
            <person name="Chapman S.B."/>
            <person name="Chen Z."/>
            <person name="Freedman E."/>
            <person name="Gellesch M."/>
            <person name="Goldberg J."/>
            <person name="Griggs A."/>
            <person name="Gujja S."/>
            <person name="Heilman E."/>
            <person name="Heiman D."/>
            <person name="Howarth C."/>
            <person name="Mehta T."/>
            <person name="Neiman D."/>
            <person name="Pearson M."/>
            <person name="Roberts A."/>
            <person name="Saif S."/>
            <person name="Shea T."/>
            <person name="Shenoy N."/>
            <person name="Sisk P."/>
            <person name="Stolte C."/>
            <person name="Sykes S."/>
            <person name="White J."/>
            <person name="Yandava C."/>
            <person name="Haas B."/>
            <person name="Nusbaum C."/>
            <person name="Birren B."/>
        </authorList>
    </citation>
    <scope>NUCLEOTIDE SEQUENCE [LARGE SCALE GENOMIC DNA]</scope>
    <source>
        <strain evidence="4">ATCC 50818</strain>
    </source>
</reference>
<feature type="compositionally biased region" description="Low complexity" evidence="2">
    <location>
        <begin position="395"/>
        <end position="413"/>
    </location>
</feature>
<dbReference type="InterPro" id="IPR008936">
    <property type="entry name" value="Rho_GTPase_activation_prot"/>
</dbReference>
<proteinExistence type="predicted"/>
<feature type="compositionally biased region" description="Basic and acidic residues" evidence="2">
    <location>
        <begin position="445"/>
        <end position="460"/>
    </location>
</feature>
<keyword evidence="1" id="KW-0343">GTPase activation</keyword>
<dbReference type="AlphaFoldDB" id="F2ULE9"/>
<evidence type="ECO:0000313" key="5">
    <source>
        <dbReference type="Proteomes" id="UP000007799"/>
    </source>
</evidence>
<dbReference type="InterPro" id="IPR000198">
    <property type="entry name" value="RhoGAP_dom"/>
</dbReference>
<dbReference type="GO" id="GO:0007165">
    <property type="term" value="P:signal transduction"/>
    <property type="evidence" value="ECO:0007669"/>
    <property type="project" value="InterPro"/>
</dbReference>
<dbReference type="eggNOG" id="KOG2710">
    <property type="taxonomic scope" value="Eukaryota"/>
</dbReference>
<dbReference type="PROSITE" id="PS50238">
    <property type="entry name" value="RHOGAP"/>
    <property type="match status" value="1"/>
</dbReference>
<dbReference type="Gene3D" id="1.10.555.10">
    <property type="entry name" value="Rho GTPase activation protein"/>
    <property type="match status" value="1"/>
</dbReference>
<dbReference type="CDD" id="cd00159">
    <property type="entry name" value="RhoGAP"/>
    <property type="match status" value="1"/>
</dbReference>
<evidence type="ECO:0000256" key="1">
    <source>
        <dbReference type="ARBA" id="ARBA00022468"/>
    </source>
</evidence>
<dbReference type="STRING" id="946362.F2ULE9"/>
<dbReference type="OrthoDB" id="27680at2759"/>
<feature type="region of interest" description="Disordered" evidence="2">
    <location>
        <begin position="442"/>
        <end position="478"/>
    </location>
</feature>
<dbReference type="PANTHER" id="PTHR14963:SF1">
    <property type="entry name" value="RHO GTPASE-ACTIVATING PROTEIN CONUNDRUM"/>
    <property type="match status" value="1"/>
</dbReference>
<keyword evidence="5" id="KW-1185">Reference proteome</keyword>
<dbReference type="GO" id="GO:0030833">
    <property type="term" value="P:regulation of actin filament polymerization"/>
    <property type="evidence" value="ECO:0007669"/>
    <property type="project" value="TreeGrafter"/>
</dbReference>
<dbReference type="Proteomes" id="UP000007799">
    <property type="component" value="Unassembled WGS sequence"/>
</dbReference>
<sequence>MSSNDNADRRMEAAALQMLQTARVGIVFTIHKDKKRKDDLVQGRYFSWLASQPPSFHMSRPLADIMADKELTVQVDLEGVKLTIPRLVYEICTYLRRSRQLGTEGLLRKSGNASRVRMLQQHLDAYGKLPIKELKENKYTCHDLIQVLKTFLRHLPGGIIHSLYKSFVIAQRVKHEEDHVTRRSDEEIAQFGLKMTLCLCYLLPTPNQHLLQYLMHFFVDQFGPAQQERQSQNTMTLDNIARILGPTLLPTGGTTSKPGSEDEAEFVIDAVRDMMHGYKRGQLYTSYLKEVCDRAALISPQEAQRLYKSGFADKYAKPKRRSRASGLGDALRSAGEEMMKTLQRRGSSRSNIADKSTTASRSASTQGTPKMRRKGRRSLGDPETLAAMAKQPELNTTNGGMSTTSSFPSTSSSSSATIATATAAATSSSSGVRVAAVTRSRSLKRTSDAAHPELADDNARQKFKFGDQPPAKAPATKRPGRIISAAEAKRKAFDIAPVHDPRQQAKVAPKRTSSEPTGLHTTAATTTRTTPITTGSAVAAFNTTSGTLTATNSTDSDEPMKPSAVTVSRVSTTDISHEQSAVVRRHTKTQTPRSRRRSFEGMRRLGDGLTGSAKKVRNFMQRRRSSRAGSMKKKSSSTSSIADTNKENDDDNEGSRDLFLNLLPQTSQNDSDVITLEELNRFSQMCYEAQEKLDSSKAASGQTPARLRDAHAVTRAKHASSSSSSSSTIATSGVSMNSDSTRDATKHRVVDAKELQRPPRKTRVGKPLVIRHPAASRFGVGRLSAGDDTPSRGLLDTPSSTYVRKTRRTPIGRASPPPTLSISPARATDTSDANACKRGKRTPARSNNSSTKSQRTALGDINNKSPKVSNHRTPLLQQEDRFTFV</sequence>
<organism evidence="5">
    <name type="scientific">Salpingoeca rosetta (strain ATCC 50818 / BSB-021)</name>
    <dbReference type="NCBI Taxonomy" id="946362"/>
    <lineage>
        <taxon>Eukaryota</taxon>
        <taxon>Choanoflagellata</taxon>
        <taxon>Craspedida</taxon>
        <taxon>Salpingoecidae</taxon>
        <taxon>Salpingoeca</taxon>
    </lineage>
</organism>
<accession>F2ULE9</accession>
<feature type="region of interest" description="Disordered" evidence="2">
    <location>
        <begin position="340"/>
        <end position="413"/>
    </location>
</feature>
<feature type="compositionally biased region" description="Basic residues" evidence="2">
    <location>
        <begin position="614"/>
        <end position="635"/>
    </location>
</feature>
<feature type="region of interest" description="Disordered" evidence="2">
    <location>
        <begin position="569"/>
        <end position="657"/>
    </location>
</feature>
<feature type="compositionally biased region" description="Basic residues" evidence="2">
    <location>
        <begin position="583"/>
        <end position="596"/>
    </location>
</feature>
<evidence type="ECO:0000313" key="4">
    <source>
        <dbReference type="EMBL" id="EGD77948.1"/>
    </source>
</evidence>
<feature type="region of interest" description="Disordered" evidence="2">
    <location>
        <begin position="500"/>
        <end position="521"/>
    </location>
</feature>
<feature type="compositionally biased region" description="Polar residues" evidence="2">
    <location>
        <begin position="728"/>
        <end position="739"/>
    </location>
</feature>
<dbReference type="Pfam" id="PF00620">
    <property type="entry name" value="RhoGAP"/>
    <property type="match status" value="1"/>
</dbReference>
<evidence type="ECO:0000259" key="3">
    <source>
        <dbReference type="PROSITE" id="PS50238"/>
    </source>
</evidence>
<dbReference type="PANTHER" id="PTHR14963">
    <property type="entry name" value="RHO GTPASE ACTIVATING PROTEIN 18,19-RELATED"/>
    <property type="match status" value="1"/>
</dbReference>
<name>F2ULE9_SALR5</name>
<protein>
    <recommendedName>
        <fullName evidence="3">Rho-GAP domain-containing protein</fullName>
    </recommendedName>
</protein>
<dbReference type="InParanoid" id="F2ULE9"/>
<dbReference type="SUPFAM" id="SSF48350">
    <property type="entry name" value="GTPase activation domain, GAP"/>
    <property type="match status" value="1"/>
</dbReference>
<feature type="compositionally biased region" description="Polar residues" evidence="2">
    <location>
        <begin position="348"/>
        <end position="368"/>
    </location>
</feature>
<dbReference type="GeneID" id="16070563"/>
<dbReference type="RefSeq" id="XP_004990011.1">
    <property type="nucleotide sequence ID" value="XM_004989954.1"/>
</dbReference>
<dbReference type="GO" id="GO:0051056">
    <property type="term" value="P:regulation of small GTPase mediated signal transduction"/>
    <property type="evidence" value="ECO:0007669"/>
    <property type="project" value="TreeGrafter"/>
</dbReference>
<dbReference type="SMART" id="SM00324">
    <property type="entry name" value="RhoGAP"/>
    <property type="match status" value="1"/>
</dbReference>